<accession>A0ABU2YJS6</accession>
<dbReference type="PANTHER" id="PTHR44943:SF4">
    <property type="entry name" value="TPR REPEAT-CONTAINING PROTEIN MJ0798"/>
    <property type="match status" value="1"/>
</dbReference>
<dbReference type="Gene3D" id="1.25.40.10">
    <property type="entry name" value="Tetratricopeptide repeat domain"/>
    <property type="match status" value="2"/>
</dbReference>
<evidence type="ECO:0000256" key="3">
    <source>
        <dbReference type="PROSITE-ProRule" id="PRU00339"/>
    </source>
</evidence>
<evidence type="ECO:0000313" key="4">
    <source>
        <dbReference type="EMBL" id="MDT0558406.1"/>
    </source>
</evidence>
<dbReference type="EMBL" id="JAVRIA010000003">
    <property type="protein sequence ID" value="MDT0558406.1"/>
    <property type="molecule type" value="Genomic_DNA"/>
</dbReference>
<dbReference type="InterPro" id="IPR019734">
    <property type="entry name" value="TPR_rpt"/>
</dbReference>
<keyword evidence="5" id="KW-1185">Reference proteome</keyword>
<name>A0ABU2YJS6_9FLAO</name>
<keyword evidence="1" id="KW-0677">Repeat</keyword>
<dbReference type="Pfam" id="PF13414">
    <property type="entry name" value="TPR_11"/>
    <property type="match status" value="1"/>
</dbReference>
<sequence>MRYLTLLLLFPSMLLGQSSLEDIPVLFDKKQFKKAEVFLVNYVSENPKDIKGVELLGDAYGHQKKWDEAIEQYEQLVEANATNANYHYKHGGALGMKALTVSKLKALGIIGDVKKAFKRAAELDETHIDARWALVELYMQLPGIVGGSKKKSLYYANELQDLSAVDGYLAKGYIYEYDDEPELAENYYKKAIKVGGSLTCFGKLTTFYENENRPNDAISNIENAHKKHKRNALHYQIGKVCADYNVQLEKGEKCLLVFVENHSVKDGVPIEWAYYRLAQIYKHKKDKAQSLNWINKALSIRANFKQALKEKEQILQL</sequence>
<dbReference type="PANTHER" id="PTHR44943">
    <property type="entry name" value="CELLULOSE SYNTHASE OPERON PROTEIN C"/>
    <property type="match status" value="1"/>
</dbReference>
<reference evidence="4 5" key="1">
    <citation type="submission" date="2023-09" db="EMBL/GenBank/DDBJ databases">
        <authorList>
            <person name="Rey-Velasco X."/>
        </authorList>
    </citation>
    <scope>NUCLEOTIDE SEQUENCE [LARGE SCALE GENOMIC DNA]</scope>
    <source>
        <strain evidence="4 5">W332</strain>
    </source>
</reference>
<feature type="repeat" description="TPR" evidence="3">
    <location>
        <begin position="50"/>
        <end position="83"/>
    </location>
</feature>
<dbReference type="PROSITE" id="PS50005">
    <property type="entry name" value="TPR"/>
    <property type="match status" value="1"/>
</dbReference>
<dbReference type="Proteomes" id="UP001259492">
    <property type="component" value="Unassembled WGS sequence"/>
</dbReference>
<protein>
    <submittedName>
        <fullName evidence="4">Tetratricopeptide repeat protein</fullName>
    </submittedName>
</protein>
<dbReference type="Pfam" id="PF13181">
    <property type="entry name" value="TPR_8"/>
    <property type="match status" value="2"/>
</dbReference>
<evidence type="ECO:0000313" key="5">
    <source>
        <dbReference type="Proteomes" id="UP001259492"/>
    </source>
</evidence>
<dbReference type="InterPro" id="IPR011990">
    <property type="entry name" value="TPR-like_helical_dom_sf"/>
</dbReference>
<evidence type="ECO:0000256" key="1">
    <source>
        <dbReference type="ARBA" id="ARBA00022737"/>
    </source>
</evidence>
<gene>
    <name evidence="4" type="ORF">RM697_07100</name>
</gene>
<proteinExistence type="predicted"/>
<comment type="caution">
    <text evidence="4">The sequence shown here is derived from an EMBL/GenBank/DDBJ whole genome shotgun (WGS) entry which is preliminary data.</text>
</comment>
<dbReference type="SUPFAM" id="SSF48452">
    <property type="entry name" value="TPR-like"/>
    <property type="match status" value="2"/>
</dbReference>
<dbReference type="RefSeq" id="WP_311427174.1">
    <property type="nucleotide sequence ID" value="NZ_JAVRIA010000003.1"/>
</dbReference>
<evidence type="ECO:0000256" key="2">
    <source>
        <dbReference type="ARBA" id="ARBA00022803"/>
    </source>
</evidence>
<organism evidence="4 5">
    <name type="scientific">Microcosmobacter mediterraneus</name>
    <dbReference type="NCBI Taxonomy" id="3075607"/>
    <lineage>
        <taxon>Bacteria</taxon>
        <taxon>Pseudomonadati</taxon>
        <taxon>Bacteroidota</taxon>
        <taxon>Flavobacteriia</taxon>
        <taxon>Flavobacteriales</taxon>
        <taxon>Flavobacteriaceae</taxon>
        <taxon>Microcosmobacter</taxon>
    </lineage>
</organism>
<dbReference type="SMART" id="SM00028">
    <property type="entry name" value="TPR"/>
    <property type="match status" value="3"/>
</dbReference>
<dbReference type="InterPro" id="IPR051685">
    <property type="entry name" value="Ycf3/AcsC/BcsC/TPR_MFPF"/>
</dbReference>
<keyword evidence="2 3" id="KW-0802">TPR repeat</keyword>